<evidence type="ECO:0000256" key="2">
    <source>
        <dbReference type="SAM" id="Phobius"/>
    </source>
</evidence>
<feature type="transmembrane region" description="Helical" evidence="2">
    <location>
        <begin position="167"/>
        <end position="189"/>
    </location>
</feature>
<evidence type="ECO:0000313" key="3">
    <source>
        <dbReference type="EMBL" id="TDL16117.1"/>
    </source>
</evidence>
<keyword evidence="2" id="KW-0472">Membrane</keyword>
<organism evidence="3 4">
    <name type="scientific">Rickenella mellea</name>
    <dbReference type="NCBI Taxonomy" id="50990"/>
    <lineage>
        <taxon>Eukaryota</taxon>
        <taxon>Fungi</taxon>
        <taxon>Dikarya</taxon>
        <taxon>Basidiomycota</taxon>
        <taxon>Agaricomycotina</taxon>
        <taxon>Agaricomycetes</taxon>
        <taxon>Hymenochaetales</taxon>
        <taxon>Rickenellaceae</taxon>
        <taxon>Rickenella</taxon>
    </lineage>
</organism>
<feature type="transmembrane region" description="Helical" evidence="2">
    <location>
        <begin position="99"/>
        <end position="118"/>
    </location>
</feature>
<proteinExistence type="predicted"/>
<feature type="transmembrane region" description="Helical" evidence="2">
    <location>
        <begin position="313"/>
        <end position="334"/>
    </location>
</feature>
<dbReference type="EMBL" id="ML170251">
    <property type="protein sequence ID" value="TDL16117.1"/>
    <property type="molecule type" value="Genomic_DNA"/>
</dbReference>
<feature type="region of interest" description="Disordered" evidence="1">
    <location>
        <begin position="426"/>
        <end position="462"/>
    </location>
</feature>
<feature type="transmembrane region" description="Helical" evidence="2">
    <location>
        <begin position="275"/>
        <end position="293"/>
    </location>
</feature>
<name>A0A4Y7PL60_9AGAM</name>
<evidence type="ECO:0000256" key="1">
    <source>
        <dbReference type="SAM" id="MobiDB-lite"/>
    </source>
</evidence>
<feature type="compositionally biased region" description="Low complexity" evidence="1">
    <location>
        <begin position="373"/>
        <end position="383"/>
    </location>
</feature>
<feature type="transmembrane region" description="Helical" evidence="2">
    <location>
        <begin position="229"/>
        <end position="249"/>
    </location>
</feature>
<keyword evidence="2" id="KW-1133">Transmembrane helix</keyword>
<dbReference type="AlphaFoldDB" id="A0A4Y7PL60"/>
<keyword evidence="2" id="KW-0812">Transmembrane</keyword>
<feature type="transmembrane region" description="Helical" evidence="2">
    <location>
        <begin position="124"/>
        <end position="147"/>
    </location>
</feature>
<dbReference type="VEuPathDB" id="FungiDB:BD410DRAFT_795667"/>
<dbReference type="Proteomes" id="UP000294933">
    <property type="component" value="Unassembled WGS sequence"/>
</dbReference>
<protein>
    <submittedName>
        <fullName evidence="3">Uncharacterized protein</fullName>
    </submittedName>
</protein>
<gene>
    <name evidence="3" type="ORF">BD410DRAFT_795667</name>
</gene>
<sequence length="510" mass="57548">MSSLDATTFPDRPECFGLSGFTNVTCTIPSPSMIGFLNITNAKLYKQFYCLNPPRDSCAFGYCPNPDIASPAVRIATYAQSICFSIIILYSPNDIIGTLFAQLLATYSLLLSAAIAISESQLTRLHAIFAIGAAGSPLSFYLCVYAVRSTFSSKVHRMHEALGKGKILNRVLVVTMFPLWVYGLLVLHLPSERHRFQQVACDEVIQHHLIRKFFFGPFTLLMGRSAGEIFQFLSPLIALLVAWPVAIYLQRKEIWKKHNKLFPWARMWRKVVDQYPFIQFCTVIVFPSIYWVLTLEVDAKFTQEHFTPTYGQLLAIFAAIPAVTQAIQLIPRFIMWLNNLAFVRFVTLRPQTRSHQIPLPNPDDTHHRPQRPSAPSKPSAFSATSIDSNNTTWNYSMEQLHHPDKSPPLISPGSSSTMIPRAHYVRHNSDSSDSGGAKLQKKHYRRERERYEVSQGLGSGSSTSTFHGAVGLPSRALPHTPQLTDLQYAEKLYTEPWNFDEYGRYHGPGS</sequence>
<accession>A0A4Y7PL60</accession>
<reference evidence="3 4" key="1">
    <citation type="submission" date="2018-06" db="EMBL/GenBank/DDBJ databases">
        <title>A transcriptomic atlas of mushroom development highlights an independent origin of complex multicellularity.</title>
        <authorList>
            <consortium name="DOE Joint Genome Institute"/>
            <person name="Krizsan K."/>
            <person name="Almasi E."/>
            <person name="Merenyi Z."/>
            <person name="Sahu N."/>
            <person name="Viragh M."/>
            <person name="Koszo T."/>
            <person name="Mondo S."/>
            <person name="Kiss B."/>
            <person name="Balint B."/>
            <person name="Kues U."/>
            <person name="Barry K."/>
            <person name="Hegedus J.C."/>
            <person name="Henrissat B."/>
            <person name="Johnson J."/>
            <person name="Lipzen A."/>
            <person name="Ohm R."/>
            <person name="Nagy I."/>
            <person name="Pangilinan J."/>
            <person name="Yan J."/>
            <person name="Xiong Y."/>
            <person name="Grigoriev I.V."/>
            <person name="Hibbett D.S."/>
            <person name="Nagy L.G."/>
        </authorList>
    </citation>
    <scope>NUCLEOTIDE SEQUENCE [LARGE SCALE GENOMIC DNA]</scope>
    <source>
        <strain evidence="3 4">SZMC22713</strain>
    </source>
</reference>
<feature type="region of interest" description="Disordered" evidence="1">
    <location>
        <begin position="354"/>
        <end position="383"/>
    </location>
</feature>
<keyword evidence="4" id="KW-1185">Reference proteome</keyword>
<dbReference type="OrthoDB" id="3234297at2759"/>
<evidence type="ECO:0000313" key="4">
    <source>
        <dbReference type="Proteomes" id="UP000294933"/>
    </source>
</evidence>